<dbReference type="EMBL" id="UINC01056446">
    <property type="protein sequence ID" value="SVB76491.1"/>
    <property type="molecule type" value="Genomic_DNA"/>
</dbReference>
<gene>
    <name evidence="1" type="ORF">METZ01_LOCUS229345</name>
</gene>
<reference evidence="1" key="1">
    <citation type="submission" date="2018-05" db="EMBL/GenBank/DDBJ databases">
        <authorList>
            <person name="Lanie J.A."/>
            <person name="Ng W.-L."/>
            <person name="Kazmierczak K.M."/>
            <person name="Andrzejewski T.M."/>
            <person name="Davidsen T.M."/>
            <person name="Wayne K.J."/>
            <person name="Tettelin H."/>
            <person name="Glass J.I."/>
            <person name="Rusch D."/>
            <person name="Podicherti R."/>
            <person name="Tsui H.-C.T."/>
            <person name="Winkler M.E."/>
        </authorList>
    </citation>
    <scope>NUCLEOTIDE SEQUENCE</scope>
</reference>
<accession>A0A382GQQ3</accession>
<sequence>MVTMSLEVLPNQKDYQTGVYLLQSKQKKILLQVNLKF</sequence>
<dbReference type="AlphaFoldDB" id="A0A382GQQ3"/>
<protein>
    <submittedName>
        <fullName evidence="1">Uncharacterized protein</fullName>
    </submittedName>
</protein>
<proteinExistence type="predicted"/>
<evidence type="ECO:0000313" key="1">
    <source>
        <dbReference type="EMBL" id="SVB76491.1"/>
    </source>
</evidence>
<organism evidence="1">
    <name type="scientific">marine metagenome</name>
    <dbReference type="NCBI Taxonomy" id="408172"/>
    <lineage>
        <taxon>unclassified sequences</taxon>
        <taxon>metagenomes</taxon>
        <taxon>ecological metagenomes</taxon>
    </lineage>
</organism>
<name>A0A382GQQ3_9ZZZZ</name>